<evidence type="ECO:0000256" key="6">
    <source>
        <dbReference type="ARBA" id="ARBA00022679"/>
    </source>
</evidence>
<comment type="caution">
    <text evidence="13">The sequence shown here is derived from an EMBL/GenBank/DDBJ whole genome shotgun (WGS) entry which is preliminary data.</text>
</comment>
<dbReference type="SUPFAM" id="SSF52777">
    <property type="entry name" value="CoA-dependent acyltransferases"/>
    <property type="match status" value="2"/>
</dbReference>
<evidence type="ECO:0000256" key="9">
    <source>
        <dbReference type="ARBA" id="ARBA00023315"/>
    </source>
</evidence>
<dbReference type="RefSeq" id="WP_265994929.1">
    <property type="nucleotide sequence ID" value="NZ_JAPJDN010000002.1"/>
</dbReference>
<evidence type="ECO:0000256" key="5">
    <source>
        <dbReference type="ARBA" id="ARBA00022516"/>
    </source>
</evidence>
<organism evidence="13 14">
    <name type="scientific">Mycobacterium pinniadriaticum</name>
    <dbReference type="NCBI Taxonomy" id="2994102"/>
    <lineage>
        <taxon>Bacteria</taxon>
        <taxon>Bacillati</taxon>
        <taxon>Actinomycetota</taxon>
        <taxon>Actinomycetes</taxon>
        <taxon>Mycobacteriales</taxon>
        <taxon>Mycobacteriaceae</taxon>
        <taxon>Mycobacterium</taxon>
    </lineage>
</organism>
<evidence type="ECO:0000256" key="7">
    <source>
        <dbReference type="ARBA" id="ARBA00022798"/>
    </source>
</evidence>
<dbReference type="Proteomes" id="UP001300745">
    <property type="component" value="Unassembled WGS sequence"/>
</dbReference>
<comment type="pathway">
    <text evidence="1">Glycerolipid metabolism; triacylglycerol biosynthesis.</text>
</comment>
<dbReference type="InterPro" id="IPR023213">
    <property type="entry name" value="CAT-like_dom_sf"/>
</dbReference>
<feature type="domain" description="O-acyltransferase WSD1-like N-terminal" evidence="11">
    <location>
        <begin position="18"/>
        <end position="263"/>
    </location>
</feature>
<evidence type="ECO:0000259" key="11">
    <source>
        <dbReference type="Pfam" id="PF03007"/>
    </source>
</evidence>
<dbReference type="InterPro" id="IPR009721">
    <property type="entry name" value="O-acyltransferase_WSD1_C"/>
</dbReference>
<name>A0ABT3S7S7_9MYCO</name>
<evidence type="ECO:0000256" key="8">
    <source>
        <dbReference type="ARBA" id="ARBA00023098"/>
    </source>
</evidence>
<gene>
    <name evidence="13" type="ORF">ORI27_02475</name>
</gene>
<evidence type="ECO:0000313" key="14">
    <source>
        <dbReference type="Proteomes" id="UP001300745"/>
    </source>
</evidence>
<evidence type="ECO:0000256" key="2">
    <source>
        <dbReference type="ARBA" id="ARBA00005189"/>
    </source>
</evidence>
<proteinExistence type="inferred from homology"/>
<keyword evidence="6" id="KW-0808">Transferase</keyword>
<dbReference type="Pfam" id="PF03007">
    <property type="entry name" value="WS_DGAT_cat"/>
    <property type="match status" value="1"/>
</dbReference>
<accession>A0ABT3S7S7</accession>
<dbReference type="Gene3D" id="3.30.559.30">
    <property type="entry name" value="Nonribosomal peptide synthetase, condensation domain"/>
    <property type="match status" value="1"/>
</dbReference>
<comment type="similarity">
    <text evidence="3">Belongs to the long-chain O-acyltransferase family.</text>
</comment>
<dbReference type="PANTHER" id="PTHR31650:SF1">
    <property type="entry name" value="WAX ESTER SYNTHASE_DIACYLGLYCEROL ACYLTRANSFERASE 4-RELATED"/>
    <property type="match status" value="1"/>
</dbReference>
<keyword evidence="14" id="KW-1185">Reference proteome</keyword>
<keyword evidence="7" id="KW-0319">Glycerol metabolism</keyword>
<evidence type="ECO:0000256" key="4">
    <source>
        <dbReference type="ARBA" id="ARBA00013244"/>
    </source>
</evidence>
<evidence type="ECO:0000259" key="12">
    <source>
        <dbReference type="Pfam" id="PF06974"/>
    </source>
</evidence>
<evidence type="ECO:0000256" key="10">
    <source>
        <dbReference type="ARBA" id="ARBA00048109"/>
    </source>
</evidence>
<feature type="domain" description="O-acyltransferase WSD1 C-terminal" evidence="12">
    <location>
        <begin position="303"/>
        <end position="441"/>
    </location>
</feature>
<dbReference type="Gene3D" id="3.30.559.10">
    <property type="entry name" value="Chloramphenicol acetyltransferase-like domain"/>
    <property type="match status" value="1"/>
</dbReference>
<dbReference type="Pfam" id="PF06974">
    <property type="entry name" value="WS_DGAT_C"/>
    <property type="match status" value="1"/>
</dbReference>
<evidence type="ECO:0000256" key="1">
    <source>
        <dbReference type="ARBA" id="ARBA00004771"/>
    </source>
</evidence>
<comment type="pathway">
    <text evidence="2">Lipid metabolism.</text>
</comment>
<evidence type="ECO:0000313" key="13">
    <source>
        <dbReference type="EMBL" id="MCX2935549.1"/>
    </source>
</evidence>
<dbReference type="PANTHER" id="PTHR31650">
    <property type="entry name" value="O-ACYLTRANSFERASE (WSD1-LIKE) FAMILY PROTEIN"/>
    <property type="match status" value="1"/>
</dbReference>
<keyword evidence="9" id="KW-0012">Acyltransferase</keyword>
<sequence length="448" mass="47628">MDDSSCPAGAPTVDRASAADLAFLAMDSGPIAEQTGVILRLADAAEVDLSEVRRLIGERIAAVPRLRQRLTAVPLGCGRPIWLDDAGFDIANHVRAIRCREPGDERALLDTAADLITSPLPRHVPLWSAVLVTELAGGETALVVVLHHALADGVGGLGLLAHLVDRTPDSDSADVAFPLPRPAIRSLAADAIRDKWRAVRRCGETVRWLRSSVTAAGGLRPSPAARCALLQPTGNRVRLDVVSVDHVVLRAAAHRHGATVNDALLVAISAALRTTLLDRGESLGSFVVAVPVSIRAADSPAFGNMVTPALVTVPAVGDIADRLHRVSRATSSLEVTAPPLIALLGPIFRRFAAWGGYRWYMRRQRRLHSLVSYLRGPADQARFSGHPITAAIPVAVGAMGNVTIFFEALSYAGTLTITAITDPDHFPAPERLAAALRDELQLVMSSAR</sequence>
<reference evidence="13 14" key="1">
    <citation type="submission" date="2022-11" db="EMBL/GenBank/DDBJ databases">
        <title>Mycobacterium sp. nov.</title>
        <authorList>
            <person name="Papic B."/>
            <person name="Spicic S."/>
            <person name="Duvnjak S."/>
        </authorList>
    </citation>
    <scope>NUCLEOTIDE SEQUENCE [LARGE SCALE GENOMIC DNA]</scope>
    <source>
        <strain evidence="13 14">CVI_P4</strain>
    </source>
</reference>
<dbReference type="InterPro" id="IPR004255">
    <property type="entry name" value="O-acyltransferase_WSD1_N"/>
</dbReference>
<keyword evidence="5" id="KW-0444">Lipid biosynthesis</keyword>
<dbReference type="InterPro" id="IPR045034">
    <property type="entry name" value="O-acyltransferase_WSD1-like"/>
</dbReference>
<keyword evidence="8" id="KW-0443">Lipid metabolism</keyword>
<protein>
    <recommendedName>
        <fullName evidence="4">diacylglycerol O-acyltransferase</fullName>
        <ecNumber evidence="4">2.3.1.20</ecNumber>
    </recommendedName>
</protein>
<dbReference type="EMBL" id="JAPJDO010000002">
    <property type="protein sequence ID" value="MCX2935549.1"/>
    <property type="molecule type" value="Genomic_DNA"/>
</dbReference>
<comment type="catalytic activity">
    <reaction evidence="10">
        <text>an acyl-CoA + a 1,2-diacyl-sn-glycerol = a triacyl-sn-glycerol + CoA</text>
        <dbReference type="Rhea" id="RHEA:10868"/>
        <dbReference type="ChEBI" id="CHEBI:17815"/>
        <dbReference type="ChEBI" id="CHEBI:57287"/>
        <dbReference type="ChEBI" id="CHEBI:58342"/>
        <dbReference type="ChEBI" id="CHEBI:64615"/>
        <dbReference type="EC" id="2.3.1.20"/>
    </reaction>
</comment>
<evidence type="ECO:0000256" key="3">
    <source>
        <dbReference type="ARBA" id="ARBA00009587"/>
    </source>
</evidence>
<dbReference type="EC" id="2.3.1.20" evidence="4"/>